<name>A0A3N2RJ82_LYSEN</name>
<comment type="caution">
    <text evidence="1">The sequence shown here is derived from an EMBL/GenBank/DDBJ whole genome shotgun (WGS) entry which is preliminary data.</text>
</comment>
<dbReference type="Proteomes" id="UP000275910">
    <property type="component" value="Unassembled WGS sequence"/>
</dbReference>
<sequence length="61" mass="6641">MRGLAIDNPLVEDRRQLTLGVTAKHGQRYFARASYTDYAGGAHYDPLADHDYASVAVGAAF</sequence>
<evidence type="ECO:0000313" key="1">
    <source>
        <dbReference type="EMBL" id="ROU07421.1"/>
    </source>
</evidence>
<dbReference type="EMBL" id="RCTY01000022">
    <property type="protein sequence ID" value="ROU07421.1"/>
    <property type="molecule type" value="Genomic_DNA"/>
</dbReference>
<evidence type="ECO:0000313" key="2">
    <source>
        <dbReference type="Proteomes" id="UP000275910"/>
    </source>
</evidence>
<dbReference type="RefSeq" id="WP_123647115.1">
    <property type="nucleotide sequence ID" value="NZ_RCTY01000022.1"/>
</dbReference>
<protein>
    <submittedName>
        <fullName evidence="1">DUF1302 family protein</fullName>
    </submittedName>
</protein>
<proteinExistence type="predicted"/>
<gene>
    <name evidence="1" type="ORF">D9T17_08935</name>
</gene>
<dbReference type="Pfam" id="PF06980">
    <property type="entry name" value="DUF1302"/>
    <property type="match status" value="1"/>
</dbReference>
<dbReference type="AlphaFoldDB" id="A0A3N2RJ82"/>
<accession>A0A3N2RJ82</accession>
<organism evidence="1 2">
    <name type="scientific">Lysobacter enzymogenes</name>
    <dbReference type="NCBI Taxonomy" id="69"/>
    <lineage>
        <taxon>Bacteria</taxon>
        <taxon>Pseudomonadati</taxon>
        <taxon>Pseudomonadota</taxon>
        <taxon>Gammaproteobacteria</taxon>
        <taxon>Lysobacterales</taxon>
        <taxon>Lysobacteraceae</taxon>
        <taxon>Lysobacter</taxon>
    </lineage>
</organism>
<reference evidence="1 2" key="1">
    <citation type="submission" date="2018-10" db="EMBL/GenBank/DDBJ databases">
        <title>The genome of Lysobacter enzymogenes OH11.</title>
        <authorList>
            <person name="Liu F."/>
            <person name="Zhao Y."/>
            <person name="Qian G."/>
            <person name="Chen Y."/>
            <person name="Xu H."/>
        </authorList>
    </citation>
    <scope>NUCLEOTIDE SEQUENCE [LARGE SCALE GENOMIC DNA]</scope>
    <source>
        <strain evidence="1 2">OH11</strain>
    </source>
</reference>
<dbReference type="InterPro" id="IPR010727">
    <property type="entry name" value="DUF1302"/>
</dbReference>